<gene>
    <name evidence="12" type="ORF">BG011_007794</name>
</gene>
<evidence type="ECO:0000256" key="10">
    <source>
        <dbReference type="SAM" id="MobiDB-lite"/>
    </source>
</evidence>
<evidence type="ECO:0000256" key="6">
    <source>
        <dbReference type="ARBA" id="ARBA00023015"/>
    </source>
</evidence>
<feature type="region of interest" description="Disordered" evidence="10">
    <location>
        <begin position="364"/>
        <end position="387"/>
    </location>
</feature>
<keyword evidence="6" id="KW-0805">Transcription regulation</keyword>
<proteinExistence type="predicted"/>
<evidence type="ECO:0000313" key="12">
    <source>
        <dbReference type="EMBL" id="KAG0251199.1"/>
    </source>
</evidence>
<comment type="caution">
    <text evidence="12">The sequence shown here is derived from an EMBL/GenBank/DDBJ whole genome shotgun (WGS) entry which is preliminary data.</text>
</comment>
<evidence type="ECO:0000256" key="7">
    <source>
        <dbReference type="ARBA" id="ARBA00023163"/>
    </source>
</evidence>
<feature type="compositionally biased region" description="Low complexity" evidence="10">
    <location>
        <begin position="318"/>
        <end position="329"/>
    </location>
</feature>
<dbReference type="SMART" id="SM00355">
    <property type="entry name" value="ZnF_C2H2"/>
    <property type="match status" value="3"/>
</dbReference>
<organism evidence="12 13">
    <name type="scientific">Mortierella polycephala</name>
    <dbReference type="NCBI Taxonomy" id="41804"/>
    <lineage>
        <taxon>Eukaryota</taxon>
        <taxon>Fungi</taxon>
        <taxon>Fungi incertae sedis</taxon>
        <taxon>Mucoromycota</taxon>
        <taxon>Mortierellomycotina</taxon>
        <taxon>Mortierellomycetes</taxon>
        <taxon>Mortierellales</taxon>
        <taxon>Mortierellaceae</taxon>
        <taxon>Mortierella</taxon>
    </lineage>
</organism>
<dbReference type="Gene3D" id="3.30.160.60">
    <property type="entry name" value="Classic Zinc Finger"/>
    <property type="match status" value="2"/>
</dbReference>
<accession>A0A9P6TYA7</accession>
<evidence type="ECO:0000259" key="11">
    <source>
        <dbReference type="PROSITE" id="PS50157"/>
    </source>
</evidence>
<evidence type="ECO:0000256" key="2">
    <source>
        <dbReference type="ARBA" id="ARBA00022723"/>
    </source>
</evidence>
<evidence type="ECO:0000256" key="5">
    <source>
        <dbReference type="ARBA" id="ARBA00022833"/>
    </source>
</evidence>
<feature type="region of interest" description="Disordered" evidence="10">
    <location>
        <begin position="303"/>
        <end position="343"/>
    </location>
</feature>
<name>A0A9P6TYA7_9FUNG</name>
<dbReference type="SUPFAM" id="SSF57667">
    <property type="entry name" value="beta-beta-alpha zinc fingers"/>
    <property type="match status" value="2"/>
</dbReference>
<keyword evidence="7" id="KW-0804">Transcription</keyword>
<feature type="domain" description="C2H2-type" evidence="11">
    <location>
        <begin position="428"/>
        <end position="457"/>
    </location>
</feature>
<keyword evidence="13" id="KW-1185">Reference proteome</keyword>
<comment type="subcellular location">
    <subcellularLocation>
        <location evidence="1">Nucleus</location>
    </subcellularLocation>
</comment>
<keyword evidence="4 9" id="KW-0863">Zinc-finger</keyword>
<dbReference type="PROSITE" id="PS00028">
    <property type="entry name" value="ZINC_FINGER_C2H2_1"/>
    <property type="match status" value="2"/>
</dbReference>
<dbReference type="GO" id="GO:0005634">
    <property type="term" value="C:nucleus"/>
    <property type="evidence" value="ECO:0007669"/>
    <property type="project" value="UniProtKB-SubCell"/>
</dbReference>
<evidence type="ECO:0000256" key="9">
    <source>
        <dbReference type="PROSITE-ProRule" id="PRU00042"/>
    </source>
</evidence>
<reference evidence="12" key="1">
    <citation type="journal article" date="2020" name="Fungal Divers.">
        <title>Resolving the Mortierellaceae phylogeny through synthesis of multi-gene phylogenetics and phylogenomics.</title>
        <authorList>
            <person name="Vandepol N."/>
            <person name="Liber J."/>
            <person name="Desiro A."/>
            <person name="Na H."/>
            <person name="Kennedy M."/>
            <person name="Barry K."/>
            <person name="Grigoriev I.V."/>
            <person name="Miller A.N."/>
            <person name="O'Donnell K."/>
            <person name="Stajich J.E."/>
            <person name="Bonito G."/>
        </authorList>
    </citation>
    <scope>NUCLEOTIDE SEQUENCE</scope>
    <source>
        <strain evidence="12">KOD948</strain>
    </source>
</reference>
<dbReference type="GO" id="GO:0008270">
    <property type="term" value="F:zinc ion binding"/>
    <property type="evidence" value="ECO:0007669"/>
    <property type="project" value="UniProtKB-KW"/>
</dbReference>
<dbReference type="Pfam" id="PF00096">
    <property type="entry name" value="zf-C2H2"/>
    <property type="match status" value="1"/>
</dbReference>
<feature type="compositionally biased region" description="Polar residues" evidence="10">
    <location>
        <begin position="1"/>
        <end position="13"/>
    </location>
</feature>
<dbReference type="InterPro" id="IPR050636">
    <property type="entry name" value="C2H2-ZF_domain-containing"/>
</dbReference>
<dbReference type="PANTHER" id="PTHR47772:SF1">
    <property type="entry name" value="ZINC FINGER PROTEIN 200"/>
    <property type="match status" value="1"/>
</dbReference>
<evidence type="ECO:0000256" key="8">
    <source>
        <dbReference type="ARBA" id="ARBA00023242"/>
    </source>
</evidence>
<protein>
    <recommendedName>
        <fullName evidence="11">C2H2-type domain-containing protein</fullName>
    </recommendedName>
</protein>
<dbReference type="EMBL" id="JAAAJA010000612">
    <property type="protein sequence ID" value="KAG0251199.1"/>
    <property type="molecule type" value="Genomic_DNA"/>
</dbReference>
<evidence type="ECO:0000256" key="1">
    <source>
        <dbReference type="ARBA" id="ARBA00004123"/>
    </source>
</evidence>
<feature type="domain" description="C2H2-type" evidence="11">
    <location>
        <begin position="458"/>
        <end position="485"/>
    </location>
</feature>
<keyword evidence="3" id="KW-0677">Repeat</keyword>
<keyword evidence="2" id="KW-0479">Metal-binding</keyword>
<dbReference type="InterPro" id="IPR036236">
    <property type="entry name" value="Znf_C2H2_sf"/>
</dbReference>
<sequence>MAMSHSSVDSWSGASPHIKCESDDNQNDEVMPALELQSMASNKSTKYCDLASFPSGTDLHCTEDAYAGLQLQQPRQPRHMNLSPRTNPFPATLARHQPSLIVSTAEAIPSPPSIPQHLDAQQYLIMMTEATNRVKALAADQEFPSRFSATPLPQTLSIADSLIPSTEVYPVNIPGRHHHQQQTYRYSPSEISAAYRHFPHIGSLRRAQSFDAFSVQYASSPTPDSAISTIDSTPAEYQYNNASQNGYFSSLSAPSMGLNLQMNMSMAMDMNMTMDLMGHWDPVTMMESDHPYIPTPMPLATSYCTNSNKNSSRRRRPTSTSVPSSASSSPSPPSPAFHSSLSSSSSSLSLTLPDCQKCLDNLSSISSSSSPSISSISTTTPSINSTNIPAYNEPSLAITNNTVNITNNTHPPHRSKNAVTPNKPKARYVCQIPNCHRTFSRPFNLKSHGLTHETRRPHACPQCPKTFARIHDRDRHMKGHLLEKAHSCIVCLGRFARQDAVTRHLKLANEQNPCAMILKHRGVSFREAAAGRVQRSFLGEENVIQTTLETLEEQARKTRTRKNMELGMISMLYAVKESSPTTSTNTNANHVVDGSESACPMIGMDMQLNAELNQFGGLADVSMNRSVSAIDDDEYCI</sequence>
<dbReference type="InterPro" id="IPR013087">
    <property type="entry name" value="Znf_C2H2_type"/>
</dbReference>
<dbReference type="AlphaFoldDB" id="A0A9P6TYA7"/>
<keyword evidence="5" id="KW-0862">Zinc</keyword>
<evidence type="ECO:0000313" key="13">
    <source>
        <dbReference type="Proteomes" id="UP000726737"/>
    </source>
</evidence>
<dbReference type="OrthoDB" id="8922241at2759"/>
<dbReference type="PROSITE" id="PS50157">
    <property type="entry name" value="ZINC_FINGER_C2H2_2"/>
    <property type="match status" value="2"/>
</dbReference>
<evidence type="ECO:0000256" key="3">
    <source>
        <dbReference type="ARBA" id="ARBA00022737"/>
    </source>
</evidence>
<keyword evidence="8" id="KW-0539">Nucleus</keyword>
<evidence type="ECO:0000256" key="4">
    <source>
        <dbReference type="ARBA" id="ARBA00022771"/>
    </source>
</evidence>
<dbReference type="Proteomes" id="UP000726737">
    <property type="component" value="Unassembled WGS sequence"/>
</dbReference>
<feature type="region of interest" description="Disordered" evidence="10">
    <location>
        <begin position="1"/>
        <end position="25"/>
    </location>
</feature>
<dbReference type="PANTHER" id="PTHR47772">
    <property type="entry name" value="ZINC FINGER PROTEIN 200"/>
    <property type="match status" value="1"/>
</dbReference>